<dbReference type="Pfam" id="PF10418">
    <property type="entry name" value="DHODB_Fe-S_bind"/>
    <property type="match status" value="1"/>
</dbReference>
<gene>
    <name evidence="13" type="ORF">ADN00_06320</name>
</gene>
<evidence type="ECO:0000256" key="1">
    <source>
        <dbReference type="ARBA" id="ARBA00006422"/>
    </source>
</evidence>
<comment type="caution">
    <text evidence="13">The sequence shown here is derived from an EMBL/GenBank/DDBJ whole genome shotgun (WGS) entry which is preliminary data.</text>
</comment>
<name>A0A0P6YAI9_9CHLR</name>
<dbReference type="GO" id="GO:0051537">
    <property type="term" value="F:2 iron, 2 sulfur cluster binding"/>
    <property type="evidence" value="ECO:0007669"/>
    <property type="project" value="UniProtKB-KW"/>
</dbReference>
<keyword evidence="14" id="KW-1185">Reference proteome</keyword>
<evidence type="ECO:0000256" key="2">
    <source>
        <dbReference type="ARBA" id="ARBA00022448"/>
    </source>
</evidence>
<evidence type="ECO:0000259" key="12">
    <source>
        <dbReference type="PROSITE" id="PS51384"/>
    </source>
</evidence>
<keyword evidence="3" id="KW-0285">Flavoprotein</keyword>
<keyword evidence="8 11" id="KW-0408">Iron</keyword>
<dbReference type="Gene3D" id="2.40.30.10">
    <property type="entry name" value="Translation factors"/>
    <property type="match status" value="1"/>
</dbReference>
<feature type="domain" description="FAD-binding FR-type" evidence="12">
    <location>
        <begin position="1"/>
        <end position="79"/>
    </location>
</feature>
<keyword evidence="5 11" id="KW-0479">Metal-binding</keyword>
<evidence type="ECO:0000256" key="4">
    <source>
        <dbReference type="ARBA" id="ARBA00022714"/>
    </source>
</evidence>
<comment type="cofactor">
    <cofactor evidence="11">
        <name>[2Fe-2S] cluster</name>
        <dbReference type="ChEBI" id="CHEBI:190135"/>
    </cofactor>
    <text evidence="11">Binds 1 [2Fe-2S] cluster per subunit.</text>
</comment>
<evidence type="ECO:0000256" key="3">
    <source>
        <dbReference type="ARBA" id="ARBA00022630"/>
    </source>
</evidence>
<feature type="binding site" evidence="11">
    <location>
        <position position="226"/>
    </location>
    <ligand>
        <name>[2Fe-2S] cluster</name>
        <dbReference type="ChEBI" id="CHEBI:190135"/>
    </ligand>
</feature>
<accession>A0A0P6YAI9</accession>
<keyword evidence="7" id="KW-0249">Electron transport</keyword>
<dbReference type="InterPro" id="IPR039261">
    <property type="entry name" value="FNR_nucleotide-bd"/>
</dbReference>
<dbReference type="PIRSF" id="PIRSF006816">
    <property type="entry name" value="Cyc3_hyd_g"/>
    <property type="match status" value="1"/>
</dbReference>
<feature type="binding site" evidence="11">
    <location>
        <position position="207"/>
    </location>
    <ligand>
        <name>[2Fe-2S] cluster</name>
        <dbReference type="ChEBI" id="CHEBI:190135"/>
    </ligand>
</feature>
<dbReference type="InterPro" id="IPR001433">
    <property type="entry name" value="OxRdtase_FAD/NAD-bd"/>
</dbReference>
<dbReference type="AlphaFoldDB" id="A0A0P6YAI9"/>
<sequence length="241" mass="25712">MENERARSLVFDRPLTHAQPGQYLMAWLPEVGEKPFSIAGSDPLKITVVAVGPVSQALCQLKIGERVWVRGPLGSGYQPGGRRHLLVGGGYGAAPLFYLAQTLLARGEEVQVCLGARGQADLMLVSAFESAGCRTRITTDDGSAGEKGLVTQAVQAAIETFSPDTVYACGPVPMLVAVARLCEEKSINCQLSWEALIRCGMGLCGSCELDPEICQQTGVPQGWLTCKDGPVFQKNNQNSLS</sequence>
<dbReference type="PANTHER" id="PTHR43513:SF3">
    <property type="entry name" value="DIHYDROOROTATE DEHYDROGENASE B (NAD(+)), ELECTRON TRANSFER SUBUNIT-RELATED"/>
    <property type="match status" value="1"/>
</dbReference>
<organism evidence="13 14">
    <name type="scientific">Ornatilinea apprima</name>
    <dbReference type="NCBI Taxonomy" id="1134406"/>
    <lineage>
        <taxon>Bacteria</taxon>
        <taxon>Bacillati</taxon>
        <taxon>Chloroflexota</taxon>
        <taxon>Anaerolineae</taxon>
        <taxon>Anaerolineales</taxon>
        <taxon>Anaerolineaceae</taxon>
        <taxon>Ornatilinea</taxon>
    </lineage>
</organism>
<evidence type="ECO:0000256" key="6">
    <source>
        <dbReference type="ARBA" id="ARBA00022827"/>
    </source>
</evidence>
<keyword evidence="2" id="KW-0813">Transport</keyword>
<dbReference type="InterPro" id="IPR012165">
    <property type="entry name" value="Cyt_c3_hydrogenase_gsu"/>
</dbReference>
<evidence type="ECO:0000256" key="7">
    <source>
        <dbReference type="ARBA" id="ARBA00022982"/>
    </source>
</evidence>
<feature type="binding site" evidence="11">
    <location>
        <position position="199"/>
    </location>
    <ligand>
        <name>[2Fe-2S] cluster</name>
        <dbReference type="ChEBI" id="CHEBI:190135"/>
    </ligand>
</feature>
<dbReference type="GO" id="GO:0046872">
    <property type="term" value="F:metal ion binding"/>
    <property type="evidence" value="ECO:0007669"/>
    <property type="project" value="UniProtKB-KW"/>
</dbReference>
<evidence type="ECO:0000313" key="13">
    <source>
        <dbReference type="EMBL" id="KPL78887.1"/>
    </source>
</evidence>
<dbReference type="InterPro" id="IPR037117">
    <property type="entry name" value="Dihydroorotate_DH_ele_sf"/>
</dbReference>
<feature type="binding site" evidence="11">
    <location>
        <position position="204"/>
    </location>
    <ligand>
        <name>[2Fe-2S] cluster</name>
        <dbReference type="ChEBI" id="CHEBI:190135"/>
    </ligand>
</feature>
<comment type="similarity">
    <text evidence="1">Belongs to the PyrK family.</text>
</comment>
<proteinExistence type="inferred from homology"/>
<dbReference type="GO" id="GO:0016491">
    <property type="term" value="F:oxidoreductase activity"/>
    <property type="evidence" value="ECO:0007669"/>
    <property type="project" value="InterPro"/>
</dbReference>
<dbReference type="STRING" id="1134406.ADN00_06320"/>
<dbReference type="SUPFAM" id="SSF63380">
    <property type="entry name" value="Riboflavin synthase domain-like"/>
    <property type="match status" value="1"/>
</dbReference>
<dbReference type="EMBL" id="LGCL01000016">
    <property type="protein sequence ID" value="KPL78887.1"/>
    <property type="molecule type" value="Genomic_DNA"/>
</dbReference>
<dbReference type="Gene3D" id="2.10.240.10">
    <property type="entry name" value="Dihydroorotate dehydrogenase, electron transfer subunit"/>
    <property type="match status" value="1"/>
</dbReference>
<evidence type="ECO:0000256" key="10">
    <source>
        <dbReference type="ARBA" id="ARBA00034078"/>
    </source>
</evidence>
<keyword evidence="9 11" id="KW-0411">Iron-sulfur</keyword>
<dbReference type="PANTHER" id="PTHR43513">
    <property type="entry name" value="DIHYDROOROTATE DEHYDROGENASE B (NAD(+)), ELECTRON TRANSFER SUBUNIT"/>
    <property type="match status" value="1"/>
</dbReference>
<keyword evidence="6" id="KW-0274">FAD</keyword>
<reference evidence="13 14" key="1">
    <citation type="submission" date="2015-07" db="EMBL/GenBank/DDBJ databases">
        <title>Genome sequence of Ornatilinea apprima DSM 23815.</title>
        <authorList>
            <person name="Hemp J."/>
            <person name="Ward L.M."/>
            <person name="Pace L.A."/>
            <person name="Fischer W.W."/>
        </authorList>
    </citation>
    <scope>NUCLEOTIDE SEQUENCE [LARGE SCALE GENOMIC DNA]</scope>
    <source>
        <strain evidence="13 14">P3M-1</strain>
    </source>
</reference>
<protein>
    <recommendedName>
        <fullName evidence="12">FAD-binding FR-type domain-containing protein</fullName>
    </recommendedName>
</protein>
<dbReference type="InterPro" id="IPR019480">
    <property type="entry name" value="Dihydroorotate_DH_Fe-S-bd"/>
</dbReference>
<dbReference type="GO" id="GO:0050660">
    <property type="term" value="F:flavin adenine dinucleotide binding"/>
    <property type="evidence" value="ECO:0007669"/>
    <property type="project" value="InterPro"/>
</dbReference>
<dbReference type="Pfam" id="PF00175">
    <property type="entry name" value="NAD_binding_1"/>
    <property type="match status" value="1"/>
</dbReference>
<evidence type="ECO:0000313" key="14">
    <source>
        <dbReference type="Proteomes" id="UP000050417"/>
    </source>
</evidence>
<evidence type="ECO:0000256" key="5">
    <source>
        <dbReference type="ARBA" id="ARBA00022723"/>
    </source>
</evidence>
<evidence type="ECO:0000256" key="8">
    <source>
        <dbReference type="ARBA" id="ARBA00023004"/>
    </source>
</evidence>
<dbReference type="InterPro" id="IPR017927">
    <property type="entry name" value="FAD-bd_FR_type"/>
</dbReference>
<comment type="cofactor">
    <cofactor evidence="10">
        <name>[2Fe-2S] cluster</name>
        <dbReference type="ChEBI" id="CHEBI:190135"/>
    </cofactor>
</comment>
<dbReference type="PROSITE" id="PS51384">
    <property type="entry name" value="FAD_FR"/>
    <property type="match status" value="1"/>
</dbReference>
<evidence type="ECO:0000256" key="11">
    <source>
        <dbReference type="PIRSR" id="PIRSR006816-2"/>
    </source>
</evidence>
<dbReference type="GO" id="GO:0006221">
    <property type="term" value="P:pyrimidine nucleotide biosynthetic process"/>
    <property type="evidence" value="ECO:0007669"/>
    <property type="project" value="InterPro"/>
</dbReference>
<dbReference type="Proteomes" id="UP000050417">
    <property type="component" value="Unassembled WGS sequence"/>
</dbReference>
<dbReference type="Gene3D" id="3.40.50.80">
    <property type="entry name" value="Nucleotide-binding domain of ferredoxin-NADP reductase (FNR) module"/>
    <property type="match status" value="1"/>
</dbReference>
<keyword evidence="4 11" id="KW-0001">2Fe-2S</keyword>
<dbReference type="InterPro" id="IPR050353">
    <property type="entry name" value="PyrK_electron_transfer"/>
</dbReference>
<dbReference type="SUPFAM" id="SSF52343">
    <property type="entry name" value="Ferredoxin reductase-like, C-terminal NADP-linked domain"/>
    <property type="match status" value="1"/>
</dbReference>
<dbReference type="InterPro" id="IPR017938">
    <property type="entry name" value="Riboflavin_synthase-like_b-brl"/>
</dbReference>
<evidence type="ECO:0000256" key="9">
    <source>
        <dbReference type="ARBA" id="ARBA00023014"/>
    </source>
</evidence>